<evidence type="ECO:0000313" key="4">
    <source>
        <dbReference type="Proteomes" id="UP001162972"/>
    </source>
</evidence>
<dbReference type="PANTHER" id="PTHR15157:SF24">
    <property type="entry name" value="VACUOLAR PROTEIN SORTING 38"/>
    <property type="match status" value="1"/>
</dbReference>
<feature type="region of interest" description="Disordered" evidence="2">
    <location>
        <begin position="1"/>
        <end position="20"/>
    </location>
</feature>
<evidence type="ECO:0000256" key="2">
    <source>
        <dbReference type="SAM" id="MobiDB-lite"/>
    </source>
</evidence>
<organism evidence="3 4">
    <name type="scientific">Salix udensis</name>
    <dbReference type="NCBI Taxonomy" id="889485"/>
    <lineage>
        <taxon>Eukaryota</taxon>
        <taxon>Viridiplantae</taxon>
        <taxon>Streptophyta</taxon>
        <taxon>Embryophyta</taxon>
        <taxon>Tracheophyta</taxon>
        <taxon>Spermatophyta</taxon>
        <taxon>Magnoliopsida</taxon>
        <taxon>eudicotyledons</taxon>
        <taxon>Gunneridae</taxon>
        <taxon>Pentapetalae</taxon>
        <taxon>rosids</taxon>
        <taxon>fabids</taxon>
        <taxon>Malpighiales</taxon>
        <taxon>Salicaceae</taxon>
        <taxon>Saliceae</taxon>
        <taxon>Salix</taxon>
    </lineage>
</organism>
<sequence>MEPDRILSSDPSTSKSKSIESEKAEIIEWEDYEHEAARLWSLSSALNESKQKKQNFEQKLRSLIQVKEEALSRLNELEDMKERVEARKLVIERIKGQSKVAADNSTKEEEGLSSEVRSLLVAGTALSVASKQLQESRRSLAGERGYVRLTKLQKKLRLRQQYMISQVSLLYPIKISAGPSEEQELESFPSSSTGNYVGSKPVNQGSLTILGLHLTMAPFTKMSFFTDKKEVQRSASALGYVAHAVSLIAYYLEAPLQGQDTTRAAYAVFLLNKDLEQLLNYIGVRSLGPRHVLANLKELTRTIQSAEFLDT</sequence>
<evidence type="ECO:0000256" key="1">
    <source>
        <dbReference type="SAM" id="Coils"/>
    </source>
</evidence>
<dbReference type="PANTHER" id="PTHR15157">
    <property type="entry name" value="UV RADIATION RESISTANCE-ASSOCIATED GENE PROTEIN"/>
    <property type="match status" value="1"/>
</dbReference>
<dbReference type="AlphaFoldDB" id="A0AAD6KDQ4"/>
<protein>
    <recommendedName>
        <fullName evidence="5">UV radiation resistance-associated gene protein</fullName>
    </recommendedName>
</protein>
<evidence type="ECO:0008006" key="5">
    <source>
        <dbReference type="Google" id="ProtNLM"/>
    </source>
</evidence>
<dbReference type="Proteomes" id="UP001162972">
    <property type="component" value="Chromosome 17"/>
</dbReference>
<keyword evidence="1" id="KW-0175">Coiled coil</keyword>
<dbReference type="GO" id="GO:0000323">
    <property type="term" value="C:lytic vacuole"/>
    <property type="evidence" value="ECO:0007669"/>
    <property type="project" value="TreeGrafter"/>
</dbReference>
<feature type="coiled-coil region" evidence="1">
    <location>
        <begin position="46"/>
        <end position="94"/>
    </location>
</feature>
<proteinExistence type="predicted"/>
<gene>
    <name evidence="3" type="ORF">OIU84_028236</name>
</gene>
<reference evidence="3 4" key="1">
    <citation type="journal article" date="2023" name="Int. J. Mol. Sci.">
        <title>De Novo Assembly and Annotation of 11 Diverse Shrub Willow (Salix) Genomes Reveals Novel Gene Organization in Sex-Linked Regions.</title>
        <authorList>
            <person name="Hyden B."/>
            <person name="Feng K."/>
            <person name="Yates T.B."/>
            <person name="Jawdy S."/>
            <person name="Cereghino C."/>
            <person name="Smart L.B."/>
            <person name="Muchero W."/>
        </authorList>
    </citation>
    <scope>NUCLEOTIDE SEQUENCE [LARGE SCALE GENOMIC DNA]</scope>
    <source>
        <tissue evidence="3">Shoot tip</tissue>
    </source>
</reference>
<dbReference type="GO" id="GO:0035493">
    <property type="term" value="P:SNARE complex assembly"/>
    <property type="evidence" value="ECO:0007669"/>
    <property type="project" value="TreeGrafter"/>
</dbReference>
<dbReference type="EMBL" id="JAPFFJ010000008">
    <property type="protein sequence ID" value="KAJ6420825.1"/>
    <property type="molecule type" value="Genomic_DNA"/>
</dbReference>
<dbReference type="GO" id="GO:0005768">
    <property type="term" value="C:endosome"/>
    <property type="evidence" value="ECO:0007669"/>
    <property type="project" value="TreeGrafter"/>
</dbReference>
<dbReference type="GO" id="GO:0000149">
    <property type="term" value="F:SNARE binding"/>
    <property type="evidence" value="ECO:0007669"/>
    <property type="project" value="TreeGrafter"/>
</dbReference>
<comment type="caution">
    <text evidence="3">The sequence shown here is derived from an EMBL/GenBank/DDBJ whole genome shotgun (WGS) entry which is preliminary data.</text>
</comment>
<name>A0AAD6KDQ4_9ROSI</name>
<accession>A0AAD6KDQ4</accession>
<evidence type="ECO:0000313" key="3">
    <source>
        <dbReference type="EMBL" id="KAJ6420825.1"/>
    </source>
</evidence>
<keyword evidence="4" id="KW-1185">Reference proteome</keyword>